<dbReference type="InterPro" id="IPR050553">
    <property type="entry name" value="Thioredoxin_ResA/DsbE_sf"/>
</dbReference>
<dbReference type="OrthoDB" id="1098640at2"/>
<dbReference type="AlphaFoldDB" id="Q3AP99"/>
<evidence type="ECO:0000259" key="5">
    <source>
        <dbReference type="PROSITE" id="PS51352"/>
    </source>
</evidence>
<evidence type="ECO:0000256" key="1">
    <source>
        <dbReference type="ARBA" id="ARBA00004196"/>
    </source>
</evidence>
<dbReference type="InterPro" id="IPR013740">
    <property type="entry name" value="Redoxin"/>
</dbReference>
<dbReference type="KEGG" id="cch:Cag_1928"/>
<keyword evidence="3" id="KW-0676">Redox-active center</keyword>
<gene>
    <name evidence="6" type="ordered locus">Cag_1928</name>
</gene>
<dbReference type="InterPro" id="IPR017937">
    <property type="entry name" value="Thioredoxin_CS"/>
</dbReference>
<dbReference type="PANTHER" id="PTHR42852:SF17">
    <property type="entry name" value="THIOREDOXIN-LIKE PROTEIN HI_1115"/>
    <property type="match status" value="1"/>
</dbReference>
<dbReference type="Gene3D" id="3.40.30.10">
    <property type="entry name" value="Glutaredoxin"/>
    <property type="match status" value="1"/>
</dbReference>
<evidence type="ECO:0000256" key="4">
    <source>
        <dbReference type="SAM" id="SignalP"/>
    </source>
</evidence>
<reference evidence="6" key="1">
    <citation type="submission" date="2005-08" db="EMBL/GenBank/DDBJ databases">
        <title>Complete sequence of Chlorobium chlorochromatii CaD3.</title>
        <authorList>
            <person name="Copeland A."/>
            <person name="Lucas S."/>
            <person name="Lapidus A."/>
            <person name="Barry K."/>
            <person name="Detter J.C."/>
            <person name="Glavina T."/>
            <person name="Hammon N."/>
            <person name="Israni S."/>
            <person name="Pitluck S."/>
            <person name="Bryant D."/>
            <person name="Schmutz J."/>
            <person name="Larimer F."/>
            <person name="Land M."/>
            <person name="Kyrpides N."/>
            <person name="Ivanova N."/>
            <person name="Richardson P."/>
        </authorList>
    </citation>
    <scope>NUCLEOTIDE SEQUENCE [LARGE SCALE GENOMIC DNA]</scope>
    <source>
        <strain evidence="6">CaD3</strain>
    </source>
</reference>
<dbReference type="GO" id="GO:0017004">
    <property type="term" value="P:cytochrome complex assembly"/>
    <property type="evidence" value="ECO:0007669"/>
    <property type="project" value="UniProtKB-KW"/>
</dbReference>
<sequence length="183" mass="20009">MKHSTLFIAALAIVTGGTIAQNNTLNAAPPTAKQSVKGATAPTFTAKSVQGHIVSSQQLAGKPYIVNFFGSWCPYCRKEIPDMIALQERYKAQGFTFIGAAYQDNENAMPDFIWEHNINYPVIMADSKIINSFAPYIAGGIRSVPLLFAIGRDGKIVAVEPGAQTREDLEKLIQKLLQRPAKR</sequence>
<dbReference type="InterPro" id="IPR036249">
    <property type="entry name" value="Thioredoxin-like_sf"/>
</dbReference>
<dbReference type="EMBL" id="CP000108">
    <property type="protein sequence ID" value="ABB29176.1"/>
    <property type="molecule type" value="Genomic_DNA"/>
</dbReference>
<accession>Q3AP99</accession>
<organism evidence="6">
    <name type="scientific">Chlorobium chlorochromatii (strain CaD3)</name>
    <dbReference type="NCBI Taxonomy" id="340177"/>
    <lineage>
        <taxon>Bacteria</taxon>
        <taxon>Pseudomonadati</taxon>
        <taxon>Chlorobiota</taxon>
        <taxon>Chlorobiia</taxon>
        <taxon>Chlorobiales</taxon>
        <taxon>Chlorobiaceae</taxon>
        <taxon>Chlorobium/Pelodictyon group</taxon>
        <taxon>Chlorobium</taxon>
    </lineage>
</organism>
<keyword evidence="2" id="KW-0201">Cytochrome c-type biogenesis</keyword>
<protein>
    <submittedName>
        <fullName evidence="6">Thiol:disulfide interchange protein, thioredoxin family</fullName>
    </submittedName>
</protein>
<dbReference type="PROSITE" id="PS51352">
    <property type="entry name" value="THIOREDOXIN_2"/>
    <property type="match status" value="1"/>
</dbReference>
<dbReference type="SUPFAM" id="SSF52833">
    <property type="entry name" value="Thioredoxin-like"/>
    <property type="match status" value="1"/>
</dbReference>
<comment type="subcellular location">
    <subcellularLocation>
        <location evidence="1">Cell envelope</location>
    </subcellularLocation>
</comment>
<dbReference type="InterPro" id="IPR013766">
    <property type="entry name" value="Thioredoxin_domain"/>
</dbReference>
<dbReference type="STRING" id="340177.Cag_1928"/>
<dbReference type="GO" id="GO:0030313">
    <property type="term" value="C:cell envelope"/>
    <property type="evidence" value="ECO:0007669"/>
    <property type="project" value="UniProtKB-SubCell"/>
</dbReference>
<evidence type="ECO:0000313" key="6">
    <source>
        <dbReference type="EMBL" id="ABB29176.1"/>
    </source>
</evidence>
<feature type="chain" id="PRO_5004223935" evidence="4">
    <location>
        <begin position="21"/>
        <end position="183"/>
    </location>
</feature>
<dbReference type="HOGENOM" id="CLU_042529_11_2_10"/>
<dbReference type="Pfam" id="PF08534">
    <property type="entry name" value="Redoxin"/>
    <property type="match status" value="1"/>
</dbReference>
<evidence type="ECO:0000256" key="2">
    <source>
        <dbReference type="ARBA" id="ARBA00022748"/>
    </source>
</evidence>
<dbReference type="PROSITE" id="PS00194">
    <property type="entry name" value="THIOREDOXIN_1"/>
    <property type="match status" value="1"/>
</dbReference>
<dbReference type="GO" id="GO:0016491">
    <property type="term" value="F:oxidoreductase activity"/>
    <property type="evidence" value="ECO:0007669"/>
    <property type="project" value="InterPro"/>
</dbReference>
<dbReference type="eggNOG" id="COG0526">
    <property type="taxonomic scope" value="Bacteria"/>
</dbReference>
<dbReference type="PANTHER" id="PTHR42852">
    <property type="entry name" value="THIOL:DISULFIDE INTERCHANGE PROTEIN DSBE"/>
    <property type="match status" value="1"/>
</dbReference>
<feature type="domain" description="Thioredoxin" evidence="5">
    <location>
        <begin position="35"/>
        <end position="178"/>
    </location>
</feature>
<name>Q3AP99_CHLCH</name>
<keyword evidence="4" id="KW-0732">Signal</keyword>
<evidence type="ECO:0000256" key="3">
    <source>
        <dbReference type="ARBA" id="ARBA00023284"/>
    </source>
</evidence>
<proteinExistence type="predicted"/>
<dbReference type="CDD" id="cd02966">
    <property type="entry name" value="TlpA_like_family"/>
    <property type="match status" value="1"/>
</dbReference>
<feature type="signal peptide" evidence="4">
    <location>
        <begin position="1"/>
        <end position="20"/>
    </location>
</feature>